<dbReference type="RefSeq" id="XP_001590528.1">
    <property type="nucleotide sequence ID" value="XM_001590478.1"/>
</dbReference>
<reference evidence="2" key="1">
    <citation type="journal article" date="2011" name="PLoS Genet.">
        <title>Genomic analysis of the necrotrophic fungal pathogens Sclerotinia sclerotiorum and Botrytis cinerea.</title>
        <authorList>
            <person name="Amselem J."/>
            <person name="Cuomo C.A."/>
            <person name="van Kan J.A."/>
            <person name="Viaud M."/>
            <person name="Benito E.P."/>
            <person name="Couloux A."/>
            <person name="Coutinho P.M."/>
            <person name="de Vries R.P."/>
            <person name="Dyer P.S."/>
            <person name="Fillinger S."/>
            <person name="Fournier E."/>
            <person name="Gout L."/>
            <person name="Hahn M."/>
            <person name="Kohn L."/>
            <person name="Lapalu N."/>
            <person name="Plummer K.M."/>
            <person name="Pradier J.M."/>
            <person name="Quevillon E."/>
            <person name="Sharon A."/>
            <person name="Simon A."/>
            <person name="ten Have A."/>
            <person name="Tudzynski B."/>
            <person name="Tudzynski P."/>
            <person name="Wincker P."/>
            <person name="Andrew M."/>
            <person name="Anthouard V."/>
            <person name="Beever R.E."/>
            <person name="Beffa R."/>
            <person name="Benoit I."/>
            <person name="Bouzid O."/>
            <person name="Brault B."/>
            <person name="Chen Z."/>
            <person name="Choquer M."/>
            <person name="Collemare J."/>
            <person name="Cotton P."/>
            <person name="Danchin E.G."/>
            <person name="Da Silva C."/>
            <person name="Gautier A."/>
            <person name="Giraud C."/>
            <person name="Giraud T."/>
            <person name="Gonzalez C."/>
            <person name="Grossetete S."/>
            <person name="Guldener U."/>
            <person name="Henrissat B."/>
            <person name="Howlett B.J."/>
            <person name="Kodira C."/>
            <person name="Kretschmer M."/>
            <person name="Lappartient A."/>
            <person name="Leroch M."/>
            <person name="Levis C."/>
            <person name="Mauceli E."/>
            <person name="Neuveglise C."/>
            <person name="Oeser B."/>
            <person name="Pearson M."/>
            <person name="Poulain J."/>
            <person name="Poussereau N."/>
            <person name="Quesneville H."/>
            <person name="Rascle C."/>
            <person name="Schumacher J."/>
            <person name="Segurens B."/>
            <person name="Sexton A."/>
            <person name="Silva E."/>
            <person name="Sirven C."/>
            <person name="Soanes D.M."/>
            <person name="Talbot N.J."/>
            <person name="Templeton M."/>
            <person name="Yandava C."/>
            <person name="Yarden O."/>
            <person name="Zeng Q."/>
            <person name="Rollins J.A."/>
            <person name="Lebrun M.H."/>
            <person name="Dickman M."/>
        </authorList>
    </citation>
    <scope>NUCLEOTIDE SEQUENCE [LARGE SCALE GENOMIC DNA]</scope>
    <source>
        <strain evidence="2">ATCC 18683 / 1980 / Ss-1</strain>
    </source>
</reference>
<accession>A7ESG3</accession>
<dbReference type="AlphaFoldDB" id="A7ESG3"/>
<dbReference type="InParanoid" id="A7ESG3"/>
<dbReference type="KEGG" id="ssl:SS1G_08268"/>
<protein>
    <submittedName>
        <fullName evidence="1">Uncharacterized protein</fullName>
    </submittedName>
</protein>
<dbReference type="HOGENOM" id="CLU_3051802_0_0_1"/>
<evidence type="ECO:0000313" key="2">
    <source>
        <dbReference type="Proteomes" id="UP000001312"/>
    </source>
</evidence>
<organism evidence="1 2">
    <name type="scientific">Sclerotinia sclerotiorum (strain ATCC 18683 / 1980 / Ss-1)</name>
    <name type="common">White mold</name>
    <name type="synonym">Whetzelinia sclerotiorum</name>
    <dbReference type="NCBI Taxonomy" id="665079"/>
    <lineage>
        <taxon>Eukaryota</taxon>
        <taxon>Fungi</taxon>
        <taxon>Dikarya</taxon>
        <taxon>Ascomycota</taxon>
        <taxon>Pezizomycotina</taxon>
        <taxon>Leotiomycetes</taxon>
        <taxon>Helotiales</taxon>
        <taxon>Sclerotiniaceae</taxon>
        <taxon>Sclerotinia</taxon>
    </lineage>
</organism>
<proteinExistence type="predicted"/>
<dbReference type="GeneID" id="5486617"/>
<dbReference type="EMBL" id="CH476631">
    <property type="protein sequence ID" value="EDN92405.1"/>
    <property type="molecule type" value="Genomic_DNA"/>
</dbReference>
<name>A7ESG3_SCLS1</name>
<keyword evidence="2" id="KW-1185">Reference proteome</keyword>
<evidence type="ECO:0000313" key="1">
    <source>
        <dbReference type="EMBL" id="EDN92405.1"/>
    </source>
</evidence>
<dbReference type="Proteomes" id="UP000001312">
    <property type="component" value="Unassembled WGS sequence"/>
</dbReference>
<gene>
    <name evidence="1" type="ORF">SS1G_08268</name>
</gene>
<sequence length="54" mass="5877">MSASQVRVAVRAGRDEAEVYGMEWNGMCEGVQEEMSRAVQLKEKDPSKCAISAG</sequence>